<dbReference type="EMBL" id="VFML01000001">
    <property type="protein sequence ID" value="TQJ00663.1"/>
    <property type="molecule type" value="Genomic_DNA"/>
</dbReference>
<accession>A0A542DC75</accession>
<keyword evidence="5 6" id="KW-0472">Membrane</keyword>
<dbReference type="PANTHER" id="PTHR43791">
    <property type="entry name" value="PERMEASE-RELATED"/>
    <property type="match status" value="1"/>
</dbReference>
<keyword evidence="3 6" id="KW-0812">Transmembrane</keyword>
<keyword evidence="8" id="KW-1185">Reference proteome</keyword>
<name>A0A542DC75_AMYCI</name>
<comment type="caution">
    <text evidence="7">The sequence shown here is derived from an EMBL/GenBank/DDBJ whole genome shotgun (WGS) entry which is preliminary data.</text>
</comment>
<dbReference type="InterPro" id="IPR036259">
    <property type="entry name" value="MFS_trans_sf"/>
</dbReference>
<reference evidence="7 8" key="1">
    <citation type="submission" date="2019-06" db="EMBL/GenBank/DDBJ databases">
        <title>Sequencing the genomes of 1000 actinobacteria strains.</title>
        <authorList>
            <person name="Klenk H.-P."/>
        </authorList>
    </citation>
    <scope>NUCLEOTIDE SEQUENCE [LARGE SCALE GENOMIC DNA]</scope>
    <source>
        <strain evidence="7 8">DSM 45679</strain>
    </source>
</reference>
<dbReference type="Proteomes" id="UP000320876">
    <property type="component" value="Unassembled WGS sequence"/>
</dbReference>
<evidence type="ECO:0000313" key="7">
    <source>
        <dbReference type="EMBL" id="TQJ00663.1"/>
    </source>
</evidence>
<dbReference type="Gene3D" id="1.20.1250.20">
    <property type="entry name" value="MFS general substrate transporter like domains"/>
    <property type="match status" value="1"/>
</dbReference>
<dbReference type="GO" id="GO:0022857">
    <property type="term" value="F:transmembrane transporter activity"/>
    <property type="evidence" value="ECO:0007669"/>
    <property type="project" value="TreeGrafter"/>
</dbReference>
<feature type="transmembrane region" description="Helical" evidence="6">
    <location>
        <begin position="30"/>
        <end position="47"/>
    </location>
</feature>
<evidence type="ECO:0000256" key="5">
    <source>
        <dbReference type="ARBA" id="ARBA00023136"/>
    </source>
</evidence>
<gene>
    <name evidence="7" type="ORF">FB471_0304</name>
</gene>
<evidence type="ECO:0000256" key="1">
    <source>
        <dbReference type="ARBA" id="ARBA00004141"/>
    </source>
</evidence>
<comment type="subcellular location">
    <subcellularLocation>
        <location evidence="1">Membrane</location>
        <topology evidence="1">Multi-pass membrane protein</topology>
    </subcellularLocation>
</comment>
<keyword evidence="4 6" id="KW-1133">Transmembrane helix</keyword>
<protein>
    <recommendedName>
        <fullName evidence="9">MFS transporter</fullName>
    </recommendedName>
</protein>
<evidence type="ECO:0000256" key="3">
    <source>
        <dbReference type="ARBA" id="ARBA00022692"/>
    </source>
</evidence>
<evidence type="ECO:0000256" key="4">
    <source>
        <dbReference type="ARBA" id="ARBA00022989"/>
    </source>
</evidence>
<evidence type="ECO:0008006" key="9">
    <source>
        <dbReference type="Google" id="ProtNLM"/>
    </source>
</evidence>
<evidence type="ECO:0000313" key="8">
    <source>
        <dbReference type="Proteomes" id="UP000320876"/>
    </source>
</evidence>
<dbReference type="RefSeq" id="WP_246076195.1">
    <property type="nucleotide sequence ID" value="NZ_VFML01000001.1"/>
</dbReference>
<evidence type="ECO:0000256" key="6">
    <source>
        <dbReference type="SAM" id="Phobius"/>
    </source>
</evidence>
<proteinExistence type="predicted"/>
<evidence type="ECO:0000256" key="2">
    <source>
        <dbReference type="ARBA" id="ARBA00022448"/>
    </source>
</evidence>
<keyword evidence="2" id="KW-0813">Transport</keyword>
<dbReference type="GO" id="GO:0016020">
    <property type="term" value="C:membrane"/>
    <property type="evidence" value="ECO:0007669"/>
    <property type="project" value="UniProtKB-SubCell"/>
</dbReference>
<organism evidence="7 8">
    <name type="scientific">Amycolatopsis cihanbeyliensis</name>
    <dbReference type="NCBI Taxonomy" id="1128664"/>
    <lineage>
        <taxon>Bacteria</taxon>
        <taxon>Bacillati</taxon>
        <taxon>Actinomycetota</taxon>
        <taxon>Actinomycetes</taxon>
        <taxon>Pseudonocardiales</taxon>
        <taxon>Pseudonocardiaceae</taxon>
        <taxon>Amycolatopsis</taxon>
    </lineage>
</organism>
<dbReference type="SUPFAM" id="SSF103473">
    <property type="entry name" value="MFS general substrate transporter"/>
    <property type="match status" value="1"/>
</dbReference>
<dbReference type="PANTHER" id="PTHR43791:SF36">
    <property type="entry name" value="TRANSPORTER, PUTATIVE (AFU_ORTHOLOGUE AFUA_6G08340)-RELATED"/>
    <property type="match status" value="1"/>
</dbReference>
<sequence length="99" mass="10577">MIEPGSPAGQPELPAADVAAVDRTATYRRIALRVMPLLVTCYIVSFIDRTNIGIAQQGLRRDLGLGPAVYGLGVTLFFVGFILLEVPSNALLRGSRHAA</sequence>
<dbReference type="AlphaFoldDB" id="A0A542DC75"/>
<feature type="transmembrane region" description="Helical" evidence="6">
    <location>
        <begin position="67"/>
        <end position="86"/>
    </location>
</feature>